<evidence type="ECO:0000259" key="10">
    <source>
        <dbReference type="Pfam" id="PF00361"/>
    </source>
</evidence>
<evidence type="ECO:0000256" key="4">
    <source>
        <dbReference type="ARBA" id="ARBA00022692"/>
    </source>
</evidence>
<evidence type="ECO:0000256" key="1">
    <source>
        <dbReference type="ARBA" id="ARBA00004141"/>
    </source>
</evidence>
<comment type="similarity">
    <text evidence="2">Belongs to the complex I subunit 2 family.</text>
</comment>
<evidence type="ECO:0000313" key="11">
    <source>
        <dbReference type="EMBL" id="QNH92707.1"/>
    </source>
</evidence>
<feature type="transmembrane region" description="Helical" evidence="9">
    <location>
        <begin position="233"/>
        <end position="253"/>
    </location>
</feature>
<feature type="transmembrane region" description="Helical" evidence="9">
    <location>
        <begin position="101"/>
        <end position="120"/>
    </location>
</feature>
<comment type="subcellular location">
    <subcellularLocation>
        <location evidence="1">Membrane</location>
        <topology evidence="1">Multi-pass membrane protein</topology>
    </subcellularLocation>
</comment>
<feature type="transmembrane region" description="Helical" evidence="9">
    <location>
        <begin position="408"/>
        <end position="431"/>
    </location>
</feature>
<organism evidence="11">
    <name type="scientific">Wolfiporia cocos</name>
    <dbReference type="NCBI Taxonomy" id="81056"/>
    <lineage>
        <taxon>Eukaryota</taxon>
        <taxon>Fungi</taxon>
        <taxon>Dikarya</taxon>
        <taxon>Basidiomycota</taxon>
        <taxon>Agaricomycotina</taxon>
        <taxon>Agaricomycetes</taxon>
        <taxon>Polyporales</taxon>
        <taxon>Phaeolaceae</taxon>
        <taxon>Wolfiporia</taxon>
    </lineage>
</organism>
<feature type="transmembrane region" description="Helical" evidence="9">
    <location>
        <begin position="126"/>
        <end position="147"/>
    </location>
</feature>
<dbReference type="GO" id="GO:0008137">
    <property type="term" value="F:NADH dehydrogenase (ubiquinone) activity"/>
    <property type="evidence" value="ECO:0007669"/>
    <property type="project" value="UniProtKB-EC"/>
</dbReference>
<dbReference type="GO" id="GO:0016020">
    <property type="term" value="C:membrane"/>
    <property type="evidence" value="ECO:0007669"/>
    <property type="project" value="UniProtKB-SubCell"/>
</dbReference>
<keyword evidence="6 9" id="KW-0472">Membrane</keyword>
<keyword evidence="5 9" id="KW-1133">Transmembrane helix</keyword>
<sequence length="550" mass="60243">MILLSILILIVAISLPFNNNISSVFYLRISSIILIYAGALSFNALYVQSIGHGVGIFSGLFHVTSVSQWLDTFLFVIGSLILISWPSITSISVLRLPATRTAAEYSLIVLFSTLGASLLISSADLISMYLSIELQSFGVYILSSLYRDSESSTSAGLKYFLLGALSSCLILLGSALIYSFTGLTNLESLYSIWSVSDFNNISQGISLGLIVLIVGFLFKIAAAPLHNCVMPKISILIFLLELHTQLGVIVNNININLFSSGLVEVLNNITYLTGNKNYTNFLSENIINVLTNLLLISSLLSLIIGTIVGLAQSRIKRLLGYSTISHIGFMLLALAINTEQSIDSLIFYIVQYSITNLNTFLIILAFGYIIKNGLWSNSTITKNSKLSSLLNTESERDIKLISELKGQFFSNPLLSLSLSICLFSMADYTLIPPLLGFFSKQYVLFSAIQSGYYFMAIIAIVVSVISASYYLKIIRVLHTGGTETAPTGLISVEEGFSSSQIEGHNISESDLTNYHSFMISTLTLSILFFILKPSILLNSTQLLSLSLFNY</sequence>
<keyword evidence="11" id="KW-0496">Mitochondrion</keyword>
<evidence type="ECO:0000256" key="5">
    <source>
        <dbReference type="ARBA" id="ARBA00022989"/>
    </source>
</evidence>
<evidence type="ECO:0000256" key="2">
    <source>
        <dbReference type="ARBA" id="ARBA00007012"/>
    </source>
</evidence>
<feature type="transmembrane region" description="Helical" evidence="9">
    <location>
        <begin position="49"/>
        <end position="67"/>
    </location>
</feature>
<proteinExistence type="inferred from homology"/>
<geneLocation type="mitochondrion" evidence="11"/>
<feature type="transmembrane region" description="Helical" evidence="9">
    <location>
        <begin position="286"/>
        <end position="311"/>
    </location>
</feature>
<dbReference type="EMBL" id="MT079862">
    <property type="protein sequence ID" value="QNH92707.1"/>
    <property type="molecule type" value="Genomic_DNA"/>
</dbReference>
<reference evidence="11" key="1">
    <citation type="journal article" date="2020" name="Front. Microbiol.">
        <title>Characterization of Two Mitochondrial Genomes and Gene Expression Analysis Reveal Clues for Variations, Evolution, and Large-Sclerotium Formation in Medical Fungus Wolfiporia cocos.</title>
        <authorList>
            <person name="Chen M."/>
            <person name="Chen N."/>
            <person name="Wu T."/>
            <person name="Bian Y."/>
            <person name="Deng Y."/>
            <person name="Xu Z."/>
        </authorList>
    </citation>
    <scope>NUCLEOTIDE SEQUENCE</scope>
    <source>
        <strain evidence="11">MD-104 SS10</strain>
    </source>
</reference>
<protein>
    <recommendedName>
        <fullName evidence="3">NADH-ubiquinone oxidoreductase chain 2</fullName>
    </recommendedName>
    <alternativeName>
        <fullName evidence="7">NADH dehydrogenase subunit 2</fullName>
    </alternativeName>
</protein>
<feature type="transmembrane region" description="Helical" evidence="9">
    <location>
        <begin position="318"/>
        <end position="336"/>
    </location>
</feature>
<feature type="transmembrane region" description="Helical" evidence="9">
    <location>
        <begin position="451"/>
        <end position="471"/>
    </location>
</feature>
<evidence type="ECO:0000256" key="7">
    <source>
        <dbReference type="ARBA" id="ARBA00031028"/>
    </source>
</evidence>
<feature type="transmembrane region" description="Helical" evidence="9">
    <location>
        <begin position="201"/>
        <end position="221"/>
    </location>
</feature>
<dbReference type="Pfam" id="PF00361">
    <property type="entry name" value="Proton_antipo_M"/>
    <property type="match status" value="2"/>
</dbReference>
<dbReference type="InterPro" id="IPR001750">
    <property type="entry name" value="ND/Mrp_TM"/>
</dbReference>
<gene>
    <name evidence="11" type="primary">nad2</name>
</gene>
<evidence type="ECO:0000256" key="6">
    <source>
        <dbReference type="ARBA" id="ARBA00023136"/>
    </source>
</evidence>
<feature type="domain" description="NADH:quinone oxidoreductase/Mrp antiporter transmembrane" evidence="10">
    <location>
        <begin position="122"/>
        <end position="226"/>
    </location>
</feature>
<feature type="domain" description="NADH:quinone oxidoreductase/Mrp antiporter transmembrane" evidence="10">
    <location>
        <begin position="283"/>
        <end position="466"/>
    </location>
</feature>
<accession>A0A7G7YDY7</accession>
<evidence type="ECO:0000256" key="3">
    <source>
        <dbReference type="ARBA" id="ARBA00021008"/>
    </source>
</evidence>
<dbReference type="AlphaFoldDB" id="A0A7G7YDY7"/>
<name>A0A7G7YDY7_9APHY</name>
<feature type="transmembrane region" description="Helical" evidence="9">
    <location>
        <begin position="517"/>
        <end position="537"/>
    </location>
</feature>
<evidence type="ECO:0000256" key="9">
    <source>
        <dbReference type="SAM" id="Phobius"/>
    </source>
</evidence>
<evidence type="ECO:0000256" key="8">
    <source>
        <dbReference type="ARBA" id="ARBA00049551"/>
    </source>
</evidence>
<feature type="transmembrane region" description="Helical" evidence="9">
    <location>
        <begin position="73"/>
        <end position="94"/>
    </location>
</feature>
<feature type="transmembrane region" description="Helical" evidence="9">
    <location>
        <begin position="348"/>
        <end position="370"/>
    </location>
</feature>
<dbReference type="PANTHER" id="PTHR22773">
    <property type="entry name" value="NADH DEHYDROGENASE"/>
    <property type="match status" value="1"/>
</dbReference>
<comment type="catalytic activity">
    <reaction evidence="8">
        <text>a ubiquinone + NADH + 5 H(+)(in) = a ubiquinol + NAD(+) + 4 H(+)(out)</text>
        <dbReference type="Rhea" id="RHEA:29091"/>
        <dbReference type="Rhea" id="RHEA-COMP:9565"/>
        <dbReference type="Rhea" id="RHEA-COMP:9566"/>
        <dbReference type="ChEBI" id="CHEBI:15378"/>
        <dbReference type="ChEBI" id="CHEBI:16389"/>
        <dbReference type="ChEBI" id="CHEBI:17976"/>
        <dbReference type="ChEBI" id="CHEBI:57540"/>
        <dbReference type="ChEBI" id="CHEBI:57945"/>
        <dbReference type="EC" id="7.1.1.2"/>
    </reaction>
</comment>
<keyword evidence="4 9" id="KW-0812">Transmembrane</keyword>
<feature type="transmembrane region" description="Helical" evidence="9">
    <location>
        <begin position="159"/>
        <end position="181"/>
    </location>
</feature>